<dbReference type="GO" id="GO:0009035">
    <property type="term" value="F:type I site-specific deoxyribonuclease activity"/>
    <property type="evidence" value="ECO:0007669"/>
    <property type="project" value="UniProtKB-EC"/>
</dbReference>
<dbReference type="SUPFAM" id="SSF116734">
    <property type="entry name" value="DNA methylase specificity domain"/>
    <property type="match status" value="2"/>
</dbReference>
<evidence type="ECO:0000313" key="6">
    <source>
        <dbReference type="Proteomes" id="UP000711614"/>
    </source>
</evidence>
<dbReference type="InterPro" id="IPR000055">
    <property type="entry name" value="Restrct_endonuc_typeI_TRD"/>
</dbReference>
<dbReference type="InterPro" id="IPR044946">
    <property type="entry name" value="Restrct_endonuc_typeI_TRD_sf"/>
</dbReference>
<comment type="similarity">
    <text evidence="1">Belongs to the type-I restriction system S methylase family.</text>
</comment>
<dbReference type="RefSeq" id="WP_209679969.1">
    <property type="nucleotide sequence ID" value="NZ_JAGIOI010000001.1"/>
</dbReference>
<organism evidence="5 6">
    <name type="scientific">Arthrobacter stackebrandtii</name>
    <dbReference type="NCBI Taxonomy" id="272161"/>
    <lineage>
        <taxon>Bacteria</taxon>
        <taxon>Bacillati</taxon>
        <taxon>Actinomycetota</taxon>
        <taxon>Actinomycetes</taxon>
        <taxon>Micrococcales</taxon>
        <taxon>Micrococcaceae</taxon>
        <taxon>Arthrobacter</taxon>
    </lineage>
</organism>
<evidence type="ECO:0000256" key="2">
    <source>
        <dbReference type="ARBA" id="ARBA00022747"/>
    </source>
</evidence>
<dbReference type="EC" id="3.1.21.3" evidence="5"/>
<gene>
    <name evidence="5" type="ORF">JOF48_001853</name>
</gene>
<evidence type="ECO:0000259" key="4">
    <source>
        <dbReference type="Pfam" id="PF01420"/>
    </source>
</evidence>
<feature type="domain" description="Type I restriction modification DNA specificity" evidence="4">
    <location>
        <begin position="1"/>
        <end position="173"/>
    </location>
</feature>
<dbReference type="PANTHER" id="PTHR30408">
    <property type="entry name" value="TYPE-1 RESTRICTION ENZYME ECOKI SPECIFICITY PROTEIN"/>
    <property type="match status" value="1"/>
</dbReference>
<dbReference type="Proteomes" id="UP000711614">
    <property type="component" value="Unassembled WGS sequence"/>
</dbReference>
<evidence type="ECO:0000256" key="1">
    <source>
        <dbReference type="ARBA" id="ARBA00010923"/>
    </source>
</evidence>
<accession>A0ABS4YWF7</accession>
<comment type="caution">
    <text evidence="5">The sequence shown here is derived from an EMBL/GenBank/DDBJ whole genome shotgun (WGS) entry which is preliminary data.</text>
</comment>
<reference evidence="5 6" key="1">
    <citation type="submission" date="2021-03" db="EMBL/GenBank/DDBJ databases">
        <title>Sequencing the genomes of 1000 actinobacteria strains.</title>
        <authorList>
            <person name="Klenk H.-P."/>
        </authorList>
    </citation>
    <scope>NUCLEOTIDE SEQUENCE [LARGE SCALE GENOMIC DNA]</scope>
    <source>
        <strain evidence="5 6">DSM 16005</strain>
    </source>
</reference>
<keyword evidence="6" id="KW-1185">Reference proteome</keyword>
<dbReference type="InterPro" id="IPR052021">
    <property type="entry name" value="Type-I_RS_S_subunit"/>
</dbReference>
<protein>
    <submittedName>
        <fullName evidence="5">Type I restriction enzyme S subunit</fullName>
        <ecNumber evidence="5">3.1.21.3</ecNumber>
    </submittedName>
</protein>
<dbReference type="CDD" id="cd17516">
    <property type="entry name" value="RMtype1_S_HinAWORF1578P-TRD2-CR2_like"/>
    <property type="match status" value="1"/>
</dbReference>
<evidence type="ECO:0000256" key="3">
    <source>
        <dbReference type="ARBA" id="ARBA00023125"/>
    </source>
</evidence>
<feature type="domain" description="Type I restriction modification DNA specificity" evidence="4">
    <location>
        <begin position="194"/>
        <end position="337"/>
    </location>
</feature>
<evidence type="ECO:0000313" key="5">
    <source>
        <dbReference type="EMBL" id="MBP2413054.1"/>
    </source>
</evidence>
<keyword evidence="5" id="KW-0378">Hydrolase</keyword>
<dbReference type="Pfam" id="PF01420">
    <property type="entry name" value="Methylase_S"/>
    <property type="match status" value="2"/>
</dbReference>
<dbReference type="CDD" id="cd17273">
    <property type="entry name" value="RMtype1_S_EcoJA69PI-TRD1-CR1_like"/>
    <property type="match status" value="1"/>
</dbReference>
<keyword evidence="3" id="KW-0238">DNA-binding</keyword>
<sequence length="396" mass="42135">MSEWQSYRLSEFASVITGATPSASQSDSWGDYLDFITPSDQSDALREASPARRLSPAGAERLSSRIVPKQATNLTCIGSTIGKVSMATSPAVTNQQINSIVALEGQSDPKFIYYLIKGWSGALKQHAAGSATPIVNKTDLSNFSFLIPGLPTQQAIGDVLGALDDKIAANTKLAATADELTTSLYRHALAEAAWSEQTFADISLVSGGGTPSTKTAEFWDGDIPWATPTDVTGLQGPYLESTTRTISADGLAACASSLYPKGSILMTSRATIGAFALAQVPMATNQGFIVVQPNDPALNFWVFHEMRSRVDEFISLANGATFLELSRGNFKKFRVRLASEAVMAEFCKQAEALHGSARTALLENQALAATRDALLPQLMSGKLRVKDAESIVSAAV</sequence>
<keyword evidence="2" id="KW-0680">Restriction system</keyword>
<dbReference type="Gene3D" id="3.90.220.20">
    <property type="entry name" value="DNA methylase specificity domains"/>
    <property type="match status" value="2"/>
</dbReference>
<proteinExistence type="inferred from homology"/>
<dbReference type="EMBL" id="JAGIOI010000001">
    <property type="protein sequence ID" value="MBP2413054.1"/>
    <property type="molecule type" value="Genomic_DNA"/>
</dbReference>
<name>A0ABS4YWF7_9MICC</name>
<dbReference type="PANTHER" id="PTHR30408:SF12">
    <property type="entry name" value="TYPE I RESTRICTION ENZYME MJAVIII SPECIFICITY SUBUNIT"/>
    <property type="match status" value="1"/>
</dbReference>
<dbReference type="Gene3D" id="1.10.287.1120">
    <property type="entry name" value="Bipartite methylase S protein"/>
    <property type="match status" value="1"/>
</dbReference>